<evidence type="ECO:0000313" key="5">
    <source>
        <dbReference type="Proteomes" id="UP001595776"/>
    </source>
</evidence>
<comment type="cofactor">
    <cofactor evidence="3">
        <name>Zn(2+)</name>
        <dbReference type="ChEBI" id="CHEBI:29105"/>
    </cofactor>
    <text evidence="3">Binds 1 zinc ion.</text>
</comment>
<evidence type="ECO:0000256" key="3">
    <source>
        <dbReference type="HAMAP-Rule" id="MF_00649"/>
    </source>
</evidence>
<gene>
    <name evidence="3" type="primary">yacG</name>
    <name evidence="4" type="ORF">ACFO5Q_00470</name>
</gene>
<feature type="binding site" evidence="3">
    <location>
        <position position="29"/>
    </location>
    <ligand>
        <name>Zn(2+)</name>
        <dbReference type="ChEBI" id="CHEBI:29105"/>
    </ligand>
</feature>
<feature type="binding site" evidence="3">
    <location>
        <position position="14"/>
    </location>
    <ligand>
        <name>Zn(2+)</name>
        <dbReference type="ChEBI" id="CHEBI:29105"/>
    </ligand>
</feature>
<keyword evidence="2 3" id="KW-0862">Zinc</keyword>
<evidence type="ECO:0000313" key="4">
    <source>
        <dbReference type="EMBL" id="MFC4346316.1"/>
    </source>
</evidence>
<reference evidence="5" key="1">
    <citation type="journal article" date="2019" name="Int. J. Syst. Evol. Microbiol.">
        <title>The Global Catalogue of Microorganisms (GCM) 10K type strain sequencing project: providing services to taxonomists for standard genome sequencing and annotation.</title>
        <authorList>
            <consortium name="The Broad Institute Genomics Platform"/>
            <consortium name="The Broad Institute Genome Sequencing Center for Infectious Disease"/>
            <person name="Wu L."/>
            <person name="Ma J."/>
        </authorList>
    </citation>
    <scope>NUCLEOTIDE SEQUENCE [LARGE SCALE GENOMIC DNA]</scope>
    <source>
        <strain evidence="5">CGMCC 1.15304</strain>
    </source>
</reference>
<comment type="function">
    <text evidence="3">Inhibits all the catalytic activities of DNA gyrase by preventing its interaction with DNA. Acts by binding directly to the C-terminal domain of GyrB, which probably disrupts DNA binding by the gyrase.</text>
</comment>
<organism evidence="4 5">
    <name type="scientific">Kordiimonas lipolytica</name>
    <dbReference type="NCBI Taxonomy" id="1662421"/>
    <lineage>
        <taxon>Bacteria</taxon>
        <taxon>Pseudomonadati</taxon>
        <taxon>Pseudomonadota</taxon>
        <taxon>Alphaproteobacteria</taxon>
        <taxon>Kordiimonadales</taxon>
        <taxon>Kordiimonadaceae</taxon>
        <taxon>Kordiimonas</taxon>
    </lineage>
</organism>
<comment type="similarity">
    <text evidence="3">Belongs to the DNA gyrase inhibitor YacG family.</text>
</comment>
<keyword evidence="5" id="KW-1185">Reference proteome</keyword>
<accession>A0ABV8U6C4</accession>
<dbReference type="Gene3D" id="3.30.50.10">
    <property type="entry name" value="Erythroid Transcription Factor GATA-1, subunit A"/>
    <property type="match status" value="1"/>
</dbReference>
<feature type="binding site" evidence="3">
    <location>
        <position position="17"/>
    </location>
    <ligand>
        <name>Zn(2+)</name>
        <dbReference type="ChEBI" id="CHEBI:29105"/>
    </ligand>
</feature>
<comment type="subunit">
    <text evidence="3">Interacts with GyrB.</text>
</comment>
<dbReference type="Proteomes" id="UP001595776">
    <property type="component" value="Unassembled WGS sequence"/>
</dbReference>
<dbReference type="EMBL" id="JBHSCR010000001">
    <property type="protein sequence ID" value="MFC4346316.1"/>
    <property type="molecule type" value="Genomic_DNA"/>
</dbReference>
<dbReference type="PANTHER" id="PTHR36150:SF1">
    <property type="entry name" value="DNA GYRASE INHIBITOR YACG"/>
    <property type="match status" value="1"/>
</dbReference>
<dbReference type="RefSeq" id="WP_068150607.1">
    <property type="nucleotide sequence ID" value="NZ_JBHSCR010000001.1"/>
</dbReference>
<dbReference type="InterPro" id="IPR005584">
    <property type="entry name" value="DNA_gyrase_inhibitor_YacG"/>
</dbReference>
<dbReference type="SUPFAM" id="SSF57716">
    <property type="entry name" value="Glucocorticoid receptor-like (DNA-binding domain)"/>
    <property type="match status" value="1"/>
</dbReference>
<protein>
    <recommendedName>
        <fullName evidence="3">DNA gyrase inhibitor YacG</fullName>
    </recommendedName>
</protein>
<keyword evidence="1 3" id="KW-0479">Metal-binding</keyword>
<dbReference type="InterPro" id="IPR013088">
    <property type="entry name" value="Znf_NHR/GATA"/>
</dbReference>
<feature type="binding site" evidence="3">
    <location>
        <position position="33"/>
    </location>
    <ligand>
        <name>Zn(2+)</name>
        <dbReference type="ChEBI" id="CHEBI:29105"/>
    </ligand>
</feature>
<dbReference type="Pfam" id="PF03884">
    <property type="entry name" value="YacG"/>
    <property type="match status" value="1"/>
</dbReference>
<name>A0ABV8U6C4_9PROT</name>
<dbReference type="HAMAP" id="MF_00649">
    <property type="entry name" value="DNA_gyrase_inhibitor_YacG"/>
    <property type="match status" value="1"/>
</dbReference>
<evidence type="ECO:0000256" key="1">
    <source>
        <dbReference type="ARBA" id="ARBA00022723"/>
    </source>
</evidence>
<comment type="caution">
    <text evidence="4">The sequence shown here is derived from an EMBL/GenBank/DDBJ whole genome shotgun (WGS) entry which is preliminary data.</text>
</comment>
<evidence type="ECO:0000256" key="2">
    <source>
        <dbReference type="ARBA" id="ARBA00022833"/>
    </source>
</evidence>
<dbReference type="PANTHER" id="PTHR36150">
    <property type="entry name" value="DNA GYRASE INHIBITOR YACG"/>
    <property type="match status" value="1"/>
</dbReference>
<sequence>MSDKKAKAKTGSKCPECGKPGVQQFRPFCSKRCADVDLGKWFNEEYTLPGDTEIPDDIGEAEPS</sequence>
<proteinExistence type="inferred from homology"/>